<evidence type="ECO:0000313" key="3">
    <source>
        <dbReference type="Proteomes" id="UP000499080"/>
    </source>
</evidence>
<keyword evidence="3" id="KW-1185">Reference proteome</keyword>
<organism evidence="2 3">
    <name type="scientific">Araneus ventricosus</name>
    <name type="common">Orbweaver spider</name>
    <name type="synonym">Epeira ventricosa</name>
    <dbReference type="NCBI Taxonomy" id="182803"/>
    <lineage>
        <taxon>Eukaryota</taxon>
        <taxon>Metazoa</taxon>
        <taxon>Ecdysozoa</taxon>
        <taxon>Arthropoda</taxon>
        <taxon>Chelicerata</taxon>
        <taxon>Arachnida</taxon>
        <taxon>Araneae</taxon>
        <taxon>Araneomorphae</taxon>
        <taxon>Entelegynae</taxon>
        <taxon>Araneoidea</taxon>
        <taxon>Araneidae</taxon>
        <taxon>Araneus</taxon>
    </lineage>
</organism>
<dbReference type="PROSITE" id="PS50097">
    <property type="entry name" value="BTB"/>
    <property type="match status" value="1"/>
</dbReference>
<feature type="domain" description="BTB" evidence="1">
    <location>
        <begin position="33"/>
        <end position="101"/>
    </location>
</feature>
<dbReference type="OrthoDB" id="7492888at2759"/>
<protein>
    <recommendedName>
        <fullName evidence="1">BTB domain-containing protein</fullName>
    </recommendedName>
</protein>
<evidence type="ECO:0000259" key="1">
    <source>
        <dbReference type="PROSITE" id="PS50097"/>
    </source>
</evidence>
<evidence type="ECO:0000313" key="2">
    <source>
        <dbReference type="EMBL" id="GBL93783.1"/>
    </source>
</evidence>
<dbReference type="Pfam" id="PF00651">
    <property type="entry name" value="BTB"/>
    <property type="match status" value="1"/>
</dbReference>
<gene>
    <name evidence="2" type="ORF">AVEN_166813_1</name>
</gene>
<proteinExistence type="predicted"/>
<reference evidence="2 3" key="1">
    <citation type="journal article" date="2019" name="Sci. Rep.">
        <title>Orb-weaving spider Araneus ventricosus genome elucidates the spidroin gene catalogue.</title>
        <authorList>
            <person name="Kono N."/>
            <person name="Nakamura H."/>
            <person name="Ohtoshi R."/>
            <person name="Moran D.A.P."/>
            <person name="Shinohara A."/>
            <person name="Yoshida Y."/>
            <person name="Fujiwara M."/>
            <person name="Mori M."/>
            <person name="Tomita M."/>
            <person name="Arakawa K."/>
        </authorList>
    </citation>
    <scope>NUCLEOTIDE SEQUENCE [LARGE SCALE GENOMIC DNA]</scope>
</reference>
<dbReference type="InterPro" id="IPR011333">
    <property type="entry name" value="SKP1/BTB/POZ_sf"/>
</dbReference>
<dbReference type="SUPFAM" id="SSF54695">
    <property type="entry name" value="POZ domain"/>
    <property type="match status" value="1"/>
</dbReference>
<dbReference type="Gene3D" id="1.25.40.420">
    <property type="match status" value="1"/>
</dbReference>
<dbReference type="CDD" id="cd14733">
    <property type="entry name" value="BACK"/>
    <property type="match status" value="1"/>
</dbReference>
<dbReference type="Proteomes" id="UP000499080">
    <property type="component" value="Unassembled WGS sequence"/>
</dbReference>
<dbReference type="SMART" id="SM00225">
    <property type="entry name" value="BTB"/>
    <property type="match status" value="1"/>
</dbReference>
<dbReference type="EMBL" id="BGPR01000096">
    <property type="protein sequence ID" value="GBL93783.1"/>
    <property type="molecule type" value="Genomic_DNA"/>
</dbReference>
<dbReference type="PANTHER" id="PTHR45774:SF3">
    <property type="entry name" value="BTB (POZ) DOMAIN-CONTAINING 2B-RELATED"/>
    <property type="match status" value="1"/>
</dbReference>
<dbReference type="Gene3D" id="3.30.710.10">
    <property type="entry name" value="Potassium Channel Kv1.1, Chain A"/>
    <property type="match status" value="1"/>
</dbReference>
<dbReference type="InterPro" id="IPR000210">
    <property type="entry name" value="BTB/POZ_dom"/>
</dbReference>
<name>A0A4Y2BPB4_ARAVE</name>
<accession>A0A4Y2BPB4</accession>
<comment type="caution">
    <text evidence="2">The sequence shown here is derived from an EMBL/GenBank/DDBJ whole genome shotgun (WGS) entry which is preliminary data.</text>
</comment>
<sequence length="391" mass="45078">MVTEGIVADDWRCPKLSRVVHNVNTARKCDKFTDVTFVVGPDGDACTIKAHRVVLGTANDELAKLVSGFENSVRIRIPDVSPKGFKNLIRFLYDIDVKFSDLSRVRETHLVAEKFKVYKLKLATENYLNQAVKYEPILEMLQIAIEFNMPKLQLKCIDIISTKYQDVLKSEEIISAPFEVVAAVLSVRPCHGEDCQYQALLAIGKWKKKHETDRTNFAYLLNCVDFTRVRMEDFNVFIDENEELLSNVDIRAFRKCILSKEIGDAPEWYQSSENVLDEKDYNTNTEEAAEKDNLERNFTQHMELQKSKVVKALDEEMRYIDKFMTEIADKALDLHKSSVNETVRAILDYFSDLIKEAVETAVESFEDDLNYQVRTEGEKTEKKFADGEKIY</sequence>
<dbReference type="PANTHER" id="PTHR45774">
    <property type="entry name" value="BTB/POZ DOMAIN-CONTAINING"/>
    <property type="match status" value="1"/>
</dbReference>
<dbReference type="AlphaFoldDB" id="A0A4Y2BPB4"/>